<reference evidence="1" key="2">
    <citation type="journal article" date="2022" name="Microbiol. Resour. Announc.">
        <title>Metagenome Sequencing to Explore Phylogenomics of Terrestrial Cyanobacteria.</title>
        <authorList>
            <person name="Ward R.D."/>
            <person name="Stajich J.E."/>
            <person name="Johansen J.R."/>
            <person name="Huntemann M."/>
            <person name="Clum A."/>
            <person name="Foster B."/>
            <person name="Foster B."/>
            <person name="Roux S."/>
            <person name="Palaniappan K."/>
            <person name="Varghese N."/>
            <person name="Mukherjee S."/>
            <person name="Reddy T.B.K."/>
            <person name="Daum C."/>
            <person name="Copeland A."/>
            <person name="Chen I.A."/>
            <person name="Ivanova N.N."/>
            <person name="Kyrpides N.C."/>
            <person name="Shapiro N."/>
            <person name="Eloe-Fadrosh E.A."/>
            <person name="Pietrasiak N."/>
        </authorList>
    </citation>
    <scope>NUCLEOTIDE SEQUENCE</scope>
    <source>
        <strain evidence="1">GSE-NOS-MK-12-04C</strain>
    </source>
</reference>
<proteinExistence type="predicted"/>
<sequence length="114" mass="12844">MSQTAFDSQAIHKESFANAQFELDNSIYYQAQLIAPDFTDIKIKAAITKTEIDSIADIFGALYRVWDGMKLLGTFYENLDGKWIAMPCNRDDFRPALNTSDQAHLAVVASYLQV</sequence>
<dbReference type="EMBL" id="JAHHGZ010000012">
    <property type="protein sequence ID" value="MBW4668414.1"/>
    <property type="molecule type" value="Genomic_DNA"/>
</dbReference>
<comment type="caution">
    <text evidence="1">The sequence shown here is derived from an EMBL/GenBank/DDBJ whole genome shotgun (WGS) entry which is preliminary data.</text>
</comment>
<protein>
    <submittedName>
        <fullName evidence="1">Uncharacterized protein</fullName>
    </submittedName>
</protein>
<name>A0A951USZ9_9CYAN</name>
<reference evidence="1" key="1">
    <citation type="submission" date="2021-05" db="EMBL/GenBank/DDBJ databases">
        <authorList>
            <person name="Pietrasiak N."/>
            <person name="Ward R."/>
            <person name="Stajich J.E."/>
            <person name="Kurbessoian T."/>
        </authorList>
    </citation>
    <scope>NUCLEOTIDE SEQUENCE</scope>
    <source>
        <strain evidence="1">GSE-NOS-MK-12-04C</strain>
    </source>
</reference>
<evidence type="ECO:0000313" key="1">
    <source>
        <dbReference type="EMBL" id="MBW4668414.1"/>
    </source>
</evidence>
<accession>A0A951USZ9</accession>
<organism evidence="1 2">
    <name type="scientific">Cyanomargarita calcarea GSE-NOS-MK-12-04C</name>
    <dbReference type="NCBI Taxonomy" id="2839659"/>
    <lineage>
        <taxon>Bacteria</taxon>
        <taxon>Bacillati</taxon>
        <taxon>Cyanobacteriota</taxon>
        <taxon>Cyanophyceae</taxon>
        <taxon>Nostocales</taxon>
        <taxon>Cyanomargaritaceae</taxon>
        <taxon>Cyanomargarita</taxon>
    </lineage>
</organism>
<gene>
    <name evidence="1" type="ORF">KME60_13550</name>
</gene>
<evidence type="ECO:0000313" key="2">
    <source>
        <dbReference type="Proteomes" id="UP000729701"/>
    </source>
</evidence>
<dbReference type="Proteomes" id="UP000729701">
    <property type="component" value="Unassembled WGS sequence"/>
</dbReference>
<dbReference type="AlphaFoldDB" id="A0A951USZ9"/>